<protein>
    <recommendedName>
        <fullName evidence="1">[acyl-carrier-protein] S-malonyltransferase</fullName>
        <ecNumber evidence="1">2.3.1.39</ecNumber>
    </recommendedName>
</protein>
<dbReference type="SUPFAM" id="SSF52151">
    <property type="entry name" value="FabD/lysophospholipase-like"/>
    <property type="match status" value="1"/>
</dbReference>
<dbReference type="RefSeq" id="WP_185036507.1">
    <property type="nucleotide sequence ID" value="NZ_JACHEM010000035.1"/>
</dbReference>
<dbReference type="Gene3D" id="3.40.366.10">
    <property type="entry name" value="Malonyl-Coenzyme A Acyl Carrier Protein, domain 2"/>
    <property type="match status" value="1"/>
</dbReference>
<dbReference type="SMART" id="SM00827">
    <property type="entry name" value="PKS_AT"/>
    <property type="match status" value="1"/>
</dbReference>
<feature type="domain" description="Malonyl-CoA:ACP transacylase (MAT)" evidence="5">
    <location>
        <begin position="2"/>
        <end position="321"/>
    </location>
</feature>
<dbReference type="Gene3D" id="3.30.70.250">
    <property type="entry name" value="Malonyl-CoA ACP transacylase, ACP-binding"/>
    <property type="match status" value="1"/>
</dbReference>
<gene>
    <name evidence="6" type="ORF">HNQ79_006549</name>
</gene>
<keyword evidence="7" id="KW-1185">Reference proteome</keyword>
<evidence type="ECO:0000256" key="3">
    <source>
        <dbReference type="ARBA" id="ARBA00023315"/>
    </source>
</evidence>
<evidence type="ECO:0000256" key="1">
    <source>
        <dbReference type="ARBA" id="ARBA00013258"/>
    </source>
</evidence>
<reference evidence="6 7" key="1">
    <citation type="submission" date="2020-08" db="EMBL/GenBank/DDBJ databases">
        <title>Genomic Encyclopedia of Type Strains, Phase IV (KMG-IV): sequencing the most valuable type-strain genomes for metagenomic binning, comparative biology and taxonomic classification.</title>
        <authorList>
            <person name="Goeker M."/>
        </authorList>
    </citation>
    <scope>NUCLEOTIDE SEQUENCE [LARGE SCALE GENOMIC DNA]</scope>
    <source>
        <strain evidence="6 7">DSM 40141</strain>
    </source>
</reference>
<dbReference type="GO" id="GO:0004314">
    <property type="term" value="F:[acyl-carrier-protein] S-malonyltransferase activity"/>
    <property type="evidence" value="ECO:0007669"/>
    <property type="project" value="UniProtKB-EC"/>
</dbReference>
<dbReference type="AlphaFoldDB" id="A0A7X0HM17"/>
<proteinExistence type="predicted"/>
<dbReference type="EC" id="2.3.1.39" evidence="1"/>
<sequence>MLCPGQGAYRPGALTGIQHLPDVATVLATVDDVTPHTAHPVTRLLTDRDAPQPARLLALDPLAFDLATYAGTVACGNALRHHFHSSPQWVMGHSVGDIAAMAVAEAITAETGARLLHARHTLLRTMSPPTATAAGMLALALPVAEVVALLANLGLHHTRIAGDNAPQQTAVSGPLRELRVLHTLARAAGTRCTPLPSRTSYHHPLLTNLATVLDTWMETADVRLPTIPLYSSALARPAHTLQHIRELATQHLNRPVLFQASLHRLHRQGADAYIDSGPGALLSSLVRAVLPAAVAIAPIRGHTGPDAITRRLATTTLHPKP</sequence>
<evidence type="ECO:0000256" key="2">
    <source>
        <dbReference type="ARBA" id="ARBA00022679"/>
    </source>
</evidence>
<evidence type="ECO:0000256" key="4">
    <source>
        <dbReference type="ARBA" id="ARBA00048462"/>
    </source>
</evidence>
<dbReference type="InterPro" id="IPR001227">
    <property type="entry name" value="Ac_transferase_dom_sf"/>
</dbReference>
<dbReference type="Pfam" id="PF00698">
    <property type="entry name" value="Acyl_transf_1"/>
    <property type="match status" value="1"/>
</dbReference>
<evidence type="ECO:0000259" key="5">
    <source>
        <dbReference type="SMART" id="SM00827"/>
    </source>
</evidence>
<dbReference type="InterPro" id="IPR050858">
    <property type="entry name" value="Mal-CoA-ACP_Trans/PKS_FabD"/>
</dbReference>
<dbReference type="InterPro" id="IPR016035">
    <property type="entry name" value="Acyl_Trfase/lysoPLipase"/>
</dbReference>
<name>A0A7X0HM17_9ACTN</name>
<dbReference type="PANTHER" id="PTHR42681:SF1">
    <property type="entry name" value="MALONYL-COA-ACYL CARRIER PROTEIN TRANSACYLASE, MITOCHONDRIAL"/>
    <property type="match status" value="1"/>
</dbReference>
<dbReference type="EMBL" id="JACHEM010000035">
    <property type="protein sequence ID" value="MBB6440036.1"/>
    <property type="molecule type" value="Genomic_DNA"/>
</dbReference>
<organism evidence="6 7">
    <name type="scientific">Streptomyces candidus</name>
    <dbReference type="NCBI Taxonomy" id="67283"/>
    <lineage>
        <taxon>Bacteria</taxon>
        <taxon>Bacillati</taxon>
        <taxon>Actinomycetota</taxon>
        <taxon>Actinomycetes</taxon>
        <taxon>Kitasatosporales</taxon>
        <taxon>Streptomycetaceae</taxon>
        <taxon>Streptomyces</taxon>
    </lineage>
</organism>
<dbReference type="Proteomes" id="UP000540423">
    <property type="component" value="Unassembled WGS sequence"/>
</dbReference>
<comment type="caution">
    <text evidence="6">The sequence shown here is derived from an EMBL/GenBank/DDBJ whole genome shotgun (WGS) entry which is preliminary data.</text>
</comment>
<dbReference type="PANTHER" id="PTHR42681">
    <property type="entry name" value="MALONYL-COA-ACYL CARRIER PROTEIN TRANSACYLASE, MITOCHONDRIAL"/>
    <property type="match status" value="1"/>
</dbReference>
<evidence type="ECO:0000313" key="6">
    <source>
        <dbReference type="EMBL" id="MBB6440036.1"/>
    </source>
</evidence>
<accession>A0A7X0HM17</accession>
<dbReference type="SUPFAM" id="SSF55048">
    <property type="entry name" value="Probable ACP-binding domain of malonyl-CoA ACP transacylase"/>
    <property type="match status" value="1"/>
</dbReference>
<dbReference type="InterPro" id="IPR014043">
    <property type="entry name" value="Acyl_transferase_dom"/>
</dbReference>
<dbReference type="GO" id="GO:0006633">
    <property type="term" value="P:fatty acid biosynthetic process"/>
    <property type="evidence" value="ECO:0007669"/>
    <property type="project" value="TreeGrafter"/>
</dbReference>
<dbReference type="InterPro" id="IPR016036">
    <property type="entry name" value="Malonyl_transacylase_ACP-bd"/>
</dbReference>
<keyword evidence="2 6" id="KW-0808">Transferase</keyword>
<comment type="catalytic activity">
    <reaction evidence="4">
        <text>holo-[ACP] + malonyl-CoA = malonyl-[ACP] + CoA</text>
        <dbReference type="Rhea" id="RHEA:41792"/>
        <dbReference type="Rhea" id="RHEA-COMP:9623"/>
        <dbReference type="Rhea" id="RHEA-COMP:9685"/>
        <dbReference type="ChEBI" id="CHEBI:57287"/>
        <dbReference type="ChEBI" id="CHEBI:57384"/>
        <dbReference type="ChEBI" id="CHEBI:64479"/>
        <dbReference type="ChEBI" id="CHEBI:78449"/>
        <dbReference type="EC" id="2.3.1.39"/>
    </reaction>
</comment>
<evidence type="ECO:0000313" key="7">
    <source>
        <dbReference type="Proteomes" id="UP000540423"/>
    </source>
</evidence>
<dbReference type="GO" id="GO:0005829">
    <property type="term" value="C:cytosol"/>
    <property type="evidence" value="ECO:0007669"/>
    <property type="project" value="TreeGrafter"/>
</dbReference>
<keyword evidence="3 6" id="KW-0012">Acyltransferase</keyword>